<dbReference type="OrthoDB" id="9804504at2"/>
<evidence type="ECO:0000256" key="1">
    <source>
        <dbReference type="ARBA" id="ARBA00001823"/>
    </source>
</evidence>
<evidence type="ECO:0000256" key="7">
    <source>
        <dbReference type="RuleBase" id="RU004347"/>
    </source>
</evidence>
<protein>
    <recommendedName>
        <fullName evidence="2 6">Adenylyl-sulfate kinase</fullName>
        <ecNumber evidence="2 6">2.7.1.25</ecNumber>
    </recommendedName>
    <alternativeName>
        <fullName evidence="6">APS kinase</fullName>
    </alternativeName>
    <alternativeName>
        <fullName evidence="6">ATP adenosine-5'-phosphosulfate 3'-phosphotransferase</fullName>
    </alternativeName>
    <alternativeName>
        <fullName evidence="6">Adenosine-5'-phosphosulfate kinase</fullName>
    </alternativeName>
</protein>
<comment type="catalytic activity">
    <reaction evidence="1 6 7">
        <text>adenosine 5'-phosphosulfate + ATP = 3'-phosphoadenylyl sulfate + ADP + H(+)</text>
        <dbReference type="Rhea" id="RHEA:24152"/>
        <dbReference type="ChEBI" id="CHEBI:15378"/>
        <dbReference type="ChEBI" id="CHEBI:30616"/>
        <dbReference type="ChEBI" id="CHEBI:58243"/>
        <dbReference type="ChEBI" id="CHEBI:58339"/>
        <dbReference type="ChEBI" id="CHEBI:456216"/>
        <dbReference type="EC" id="2.7.1.25"/>
    </reaction>
</comment>
<dbReference type="NCBIfam" id="TIGR00455">
    <property type="entry name" value="apsK"/>
    <property type="match status" value="1"/>
</dbReference>
<evidence type="ECO:0000256" key="2">
    <source>
        <dbReference type="ARBA" id="ARBA00012121"/>
    </source>
</evidence>
<name>A0A2U8WMX7_9HYPH</name>
<evidence type="ECO:0000256" key="3">
    <source>
        <dbReference type="ARBA" id="ARBA00022679"/>
    </source>
</evidence>
<keyword evidence="6" id="KW-0597">Phosphoprotein</keyword>
<evidence type="ECO:0000313" key="10">
    <source>
        <dbReference type="Proteomes" id="UP000245444"/>
    </source>
</evidence>
<dbReference type="GO" id="GO:0070814">
    <property type="term" value="P:hydrogen sulfide biosynthetic process"/>
    <property type="evidence" value="ECO:0007669"/>
    <property type="project" value="UniProtKB-UniRule"/>
</dbReference>
<keyword evidence="5 6" id="KW-0067">ATP-binding</keyword>
<comment type="similarity">
    <text evidence="6 7">Belongs to the APS kinase family.</text>
</comment>
<dbReference type="InterPro" id="IPR050512">
    <property type="entry name" value="Sulf_AdTrans/APS_kinase"/>
</dbReference>
<dbReference type="InterPro" id="IPR002891">
    <property type="entry name" value="APS"/>
</dbReference>
<keyword evidence="10" id="KW-1185">Reference proteome</keyword>
<dbReference type="SUPFAM" id="SSF52540">
    <property type="entry name" value="P-loop containing nucleoside triphosphate hydrolases"/>
    <property type="match status" value="1"/>
</dbReference>
<evidence type="ECO:0000313" key="9">
    <source>
        <dbReference type="EMBL" id="AWN46562.1"/>
    </source>
</evidence>
<feature type="active site" description="Phosphoserine intermediate" evidence="6">
    <location>
        <position position="119"/>
    </location>
</feature>
<dbReference type="EC" id="2.7.1.25" evidence="2 6"/>
<dbReference type="Proteomes" id="UP000245444">
    <property type="component" value="Chromosome"/>
</dbReference>
<dbReference type="GO" id="GO:0004020">
    <property type="term" value="F:adenylylsulfate kinase activity"/>
    <property type="evidence" value="ECO:0007669"/>
    <property type="project" value="UniProtKB-UniRule"/>
</dbReference>
<accession>A0A2U8WMX7</accession>
<dbReference type="GO" id="GO:0010134">
    <property type="term" value="P:sulfate assimilation via adenylyl sulfate reduction"/>
    <property type="evidence" value="ECO:0007669"/>
    <property type="project" value="TreeGrafter"/>
</dbReference>
<dbReference type="Gene3D" id="3.40.50.300">
    <property type="entry name" value="P-loop containing nucleotide triphosphate hydrolases"/>
    <property type="match status" value="1"/>
</dbReference>
<keyword evidence="4 6" id="KW-0547">Nucleotide-binding</keyword>
<dbReference type="CDD" id="cd02027">
    <property type="entry name" value="APSK"/>
    <property type="match status" value="1"/>
</dbReference>
<dbReference type="AlphaFoldDB" id="A0A2U8WMX7"/>
<dbReference type="GO" id="GO:0019379">
    <property type="term" value="P:sulfate assimilation, phosphoadenylyl sulfate reduction by phosphoadenylyl-sulfate reductase (thioredoxin)"/>
    <property type="evidence" value="ECO:0007669"/>
    <property type="project" value="TreeGrafter"/>
</dbReference>
<dbReference type="Pfam" id="PF01583">
    <property type="entry name" value="APS_kinase"/>
    <property type="match status" value="1"/>
</dbReference>
<gene>
    <name evidence="6 9" type="primary">cysC</name>
    <name evidence="9" type="ORF">DK419_09725</name>
</gene>
<feature type="binding site" evidence="6">
    <location>
        <begin position="45"/>
        <end position="52"/>
    </location>
    <ligand>
        <name>ATP</name>
        <dbReference type="ChEBI" id="CHEBI:30616"/>
    </ligand>
</feature>
<comment type="function">
    <text evidence="6 7">Catalyzes the synthesis of activated sulfate.</text>
</comment>
<dbReference type="GO" id="GO:0005737">
    <property type="term" value="C:cytoplasm"/>
    <property type="evidence" value="ECO:0007669"/>
    <property type="project" value="TreeGrafter"/>
</dbReference>
<reference evidence="9 10" key="1">
    <citation type="submission" date="2018-05" db="EMBL/GenBank/DDBJ databases">
        <title>Complete Genome Sequence of Methylobacterium sp. 17Sr1-28.</title>
        <authorList>
            <person name="Srinivasan S."/>
        </authorList>
    </citation>
    <scope>NUCLEOTIDE SEQUENCE [LARGE SCALE GENOMIC DNA]</scope>
    <source>
        <strain evidence="9 10">17Sr1-28</strain>
    </source>
</reference>
<proteinExistence type="inferred from homology"/>
<dbReference type="GO" id="GO:0005524">
    <property type="term" value="F:ATP binding"/>
    <property type="evidence" value="ECO:0007669"/>
    <property type="project" value="UniProtKB-UniRule"/>
</dbReference>
<dbReference type="HAMAP" id="MF_00065">
    <property type="entry name" value="Adenylyl_sulf_kinase"/>
    <property type="match status" value="1"/>
</dbReference>
<dbReference type="InterPro" id="IPR027417">
    <property type="entry name" value="P-loop_NTPase"/>
</dbReference>
<evidence type="ECO:0000256" key="4">
    <source>
        <dbReference type="ARBA" id="ARBA00022741"/>
    </source>
</evidence>
<dbReference type="UniPathway" id="UPA00140">
    <property type="reaction ID" value="UER00205"/>
</dbReference>
<dbReference type="PANTHER" id="PTHR42700">
    <property type="entry name" value="SULFATE ADENYLYLTRANSFERASE"/>
    <property type="match status" value="1"/>
</dbReference>
<feature type="domain" description="APS kinase" evidence="8">
    <location>
        <begin position="38"/>
        <end position="186"/>
    </location>
</feature>
<dbReference type="PANTHER" id="PTHR42700:SF3">
    <property type="entry name" value="BIFUNCTIONAL SAT_APS KINASE-RELATED"/>
    <property type="match status" value="1"/>
</dbReference>
<evidence type="ECO:0000259" key="8">
    <source>
        <dbReference type="Pfam" id="PF01583"/>
    </source>
</evidence>
<dbReference type="GO" id="GO:0004781">
    <property type="term" value="F:sulfate adenylyltransferase (ATP) activity"/>
    <property type="evidence" value="ECO:0007669"/>
    <property type="project" value="TreeGrafter"/>
</dbReference>
<keyword evidence="6 7" id="KW-0418">Kinase</keyword>
<comment type="pathway">
    <text evidence="6 7">Sulfur metabolism; hydrogen sulfide biosynthesis; sulfite from sulfate: step 2/3.</text>
</comment>
<dbReference type="NCBIfam" id="NF003013">
    <property type="entry name" value="PRK03846.1"/>
    <property type="match status" value="1"/>
</dbReference>
<dbReference type="InterPro" id="IPR059117">
    <property type="entry name" value="APS_kinase_dom"/>
</dbReference>
<evidence type="ECO:0000256" key="6">
    <source>
        <dbReference type="HAMAP-Rule" id="MF_00065"/>
    </source>
</evidence>
<sequence length="214" mass="23511">MSRPGDSSFRRPLDAPTIRRTVAALGQGARAERKGQAPLILWMTGLSGSGKSTIAGRVEEALWQRGHHTMLLDGDNLRFGLNKDLGFTAADRIENVRRTAEVAKLMVEAGLMVICSLISPFRRERMLARELVGPDEFIEIFVDAPLDECMRRDPKGLYARAVAGQIPDFTGISSPYEPPEAPELHLRTDAHDVDALAAQVLAELQRRGVVARTA</sequence>
<dbReference type="EMBL" id="CP029553">
    <property type="protein sequence ID" value="AWN46562.1"/>
    <property type="molecule type" value="Genomic_DNA"/>
</dbReference>
<evidence type="ECO:0000256" key="5">
    <source>
        <dbReference type="ARBA" id="ARBA00022840"/>
    </source>
</evidence>
<dbReference type="KEGG" id="mtea:DK419_09725"/>
<keyword evidence="3 6" id="KW-0808">Transferase</keyword>
<organism evidence="9 10">
    <name type="scientific">Methylobacterium terrae</name>
    <dbReference type="NCBI Taxonomy" id="2202827"/>
    <lineage>
        <taxon>Bacteria</taxon>
        <taxon>Pseudomonadati</taxon>
        <taxon>Pseudomonadota</taxon>
        <taxon>Alphaproteobacteria</taxon>
        <taxon>Hyphomicrobiales</taxon>
        <taxon>Methylobacteriaceae</taxon>
        <taxon>Methylobacterium</taxon>
    </lineage>
</organism>